<evidence type="ECO:0000313" key="11">
    <source>
        <dbReference type="Proteomes" id="UP000190626"/>
    </source>
</evidence>
<comment type="subcellular location">
    <subcellularLocation>
        <location evidence="1">Membrane</location>
        <topology evidence="1">Lipid-anchor</topology>
    </subcellularLocation>
</comment>
<dbReference type="PANTHER" id="PTHR35789:SF1">
    <property type="entry name" value="SPORE GERMINATION PROTEIN B3"/>
    <property type="match status" value="1"/>
</dbReference>
<dbReference type="EMBL" id="MBTG01000056">
    <property type="protein sequence ID" value="OPH47664.1"/>
    <property type="molecule type" value="Genomic_DNA"/>
</dbReference>
<name>A0A1V4H8X6_9BACL</name>
<gene>
    <name evidence="10" type="ORF">BC351_10770</name>
</gene>
<feature type="domain" description="Spore germination protein N-terminal" evidence="9">
    <location>
        <begin position="20"/>
        <end position="190"/>
    </location>
</feature>
<evidence type="ECO:0000256" key="5">
    <source>
        <dbReference type="ARBA" id="ARBA00023136"/>
    </source>
</evidence>
<protein>
    <submittedName>
        <fullName evidence="10">Uncharacterized protein</fullName>
    </submittedName>
</protein>
<sequence>MKKFVVILILICLCSACGFKDIDRRFFVVAIGIDKSEKKDAKYRLTLKLAVPGNNIDMGTAKFELITQDGNSITDCVRILKSKVDKELDFGHAKIVIFGQSLLKETIRETTDWLNRRRDIQLVSWLAAGSPSAEAVLGTEIAHERLPGNALLLSFGKTGVESGYIISEYLFDFYRKKKELGLDPIIPIIQASDKHYTINTSLVFDKERSKLALNMHETRLFNIMKGNLNKVEIATPYNDSKFFISVDNLRSKFRVYAPANQRPYAKIDIRMRGVIEETFTHLDANQLAAYEKAVEKTQSEAMSKLLEKLQKENLDPMGFGLNYRAHHFGKVEEEWHTWQALYPELEFHVNIQMKLEGIGVIK</sequence>
<keyword evidence="5" id="KW-0472">Membrane</keyword>
<evidence type="ECO:0000256" key="4">
    <source>
        <dbReference type="ARBA" id="ARBA00022729"/>
    </source>
</evidence>
<dbReference type="Proteomes" id="UP000190626">
    <property type="component" value="Unassembled WGS sequence"/>
</dbReference>
<proteinExistence type="inferred from homology"/>
<evidence type="ECO:0000256" key="3">
    <source>
        <dbReference type="ARBA" id="ARBA00022544"/>
    </source>
</evidence>
<evidence type="ECO:0000313" key="10">
    <source>
        <dbReference type="EMBL" id="OPH47664.1"/>
    </source>
</evidence>
<keyword evidence="4" id="KW-0732">Signal</keyword>
<feature type="domain" description="Spore germination GerAC-like C-terminal" evidence="8">
    <location>
        <begin position="202"/>
        <end position="359"/>
    </location>
</feature>
<dbReference type="AlphaFoldDB" id="A0A1V4H8X6"/>
<evidence type="ECO:0000256" key="1">
    <source>
        <dbReference type="ARBA" id="ARBA00004635"/>
    </source>
</evidence>
<dbReference type="InterPro" id="IPR057336">
    <property type="entry name" value="GerAC_N"/>
</dbReference>
<comment type="caution">
    <text evidence="10">The sequence shown here is derived from an EMBL/GenBank/DDBJ whole genome shotgun (WGS) entry which is preliminary data.</text>
</comment>
<dbReference type="Pfam" id="PF05504">
    <property type="entry name" value="Spore_GerAC"/>
    <property type="match status" value="1"/>
</dbReference>
<keyword evidence="7" id="KW-0449">Lipoprotein</keyword>
<evidence type="ECO:0000259" key="8">
    <source>
        <dbReference type="Pfam" id="PF05504"/>
    </source>
</evidence>
<evidence type="ECO:0000256" key="7">
    <source>
        <dbReference type="ARBA" id="ARBA00023288"/>
    </source>
</evidence>
<dbReference type="PANTHER" id="PTHR35789">
    <property type="entry name" value="SPORE GERMINATION PROTEIN B3"/>
    <property type="match status" value="1"/>
</dbReference>
<dbReference type="Gene3D" id="3.30.300.210">
    <property type="entry name" value="Nutrient germinant receptor protein C, domain 3"/>
    <property type="match status" value="1"/>
</dbReference>
<dbReference type="GO" id="GO:0009847">
    <property type="term" value="P:spore germination"/>
    <property type="evidence" value="ECO:0007669"/>
    <property type="project" value="InterPro"/>
</dbReference>
<keyword evidence="3" id="KW-0309">Germination</keyword>
<dbReference type="STRING" id="1469647.BC351_10770"/>
<evidence type="ECO:0000256" key="2">
    <source>
        <dbReference type="ARBA" id="ARBA00007886"/>
    </source>
</evidence>
<evidence type="ECO:0000256" key="6">
    <source>
        <dbReference type="ARBA" id="ARBA00023139"/>
    </source>
</evidence>
<dbReference type="InterPro" id="IPR038501">
    <property type="entry name" value="Spore_GerAC_C_sf"/>
</dbReference>
<keyword evidence="6" id="KW-0564">Palmitate</keyword>
<keyword evidence="11" id="KW-1185">Reference proteome</keyword>
<accession>A0A1V4H8X6</accession>
<dbReference type="NCBIfam" id="TIGR02887">
    <property type="entry name" value="spore_ger_x_C"/>
    <property type="match status" value="1"/>
</dbReference>
<evidence type="ECO:0000259" key="9">
    <source>
        <dbReference type="Pfam" id="PF25198"/>
    </source>
</evidence>
<reference evidence="11" key="1">
    <citation type="submission" date="2016-07" db="EMBL/GenBank/DDBJ databases">
        <authorList>
            <person name="Florea S."/>
            <person name="Webb J.S."/>
            <person name="Jaromczyk J."/>
            <person name="Schardl C.L."/>
        </authorList>
    </citation>
    <scope>NUCLEOTIDE SEQUENCE [LARGE SCALE GENOMIC DNA]</scope>
    <source>
        <strain evidence="11">CY1</strain>
    </source>
</reference>
<dbReference type="InterPro" id="IPR008844">
    <property type="entry name" value="Spore_GerAC-like"/>
</dbReference>
<dbReference type="InterPro" id="IPR046953">
    <property type="entry name" value="Spore_GerAC-like_C"/>
</dbReference>
<dbReference type="RefSeq" id="WP_079420371.1">
    <property type="nucleotide sequence ID" value="NZ_MBTG01000056.1"/>
</dbReference>
<comment type="similarity">
    <text evidence="2">Belongs to the GerABKC lipoprotein family.</text>
</comment>
<dbReference type="GO" id="GO:0016020">
    <property type="term" value="C:membrane"/>
    <property type="evidence" value="ECO:0007669"/>
    <property type="project" value="UniProtKB-SubCell"/>
</dbReference>
<dbReference type="OrthoDB" id="2433998at2"/>
<organism evidence="10 11">
    <name type="scientific">Paenibacillus ferrarius</name>
    <dbReference type="NCBI Taxonomy" id="1469647"/>
    <lineage>
        <taxon>Bacteria</taxon>
        <taxon>Bacillati</taxon>
        <taxon>Bacillota</taxon>
        <taxon>Bacilli</taxon>
        <taxon>Bacillales</taxon>
        <taxon>Paenibacillaceae</taxon>
        <taxon>Paenibacillus</taxon>
    </lineage>
</organism>
<dbReference type="Pfam" id="PF25198">
    <property type="entry name" value="Spore_GerAC_N"/>
    <property type="match status" value="1"/>
</dbReference>